<dbReference type="Proteomes" id="UP000780690">
    <property type="component" value="Unassembled WGS sequence"/>
</dbReference>
<accession>A0ABX0R299</accession>
<dbReference type="GO" id="GO:0016746">
    <property type="term" value="F:acyltransferase activity"/>
    <property type="evidence" value="ECO:0007669"/>
    <property type="project" value="UniProtKB-KW"/>
</dbReference>
<gene>
    <name evidence="1" type="ORF">F3J38_23920</name>
</gene>
<evidence type="ECO:0000313" key="1">
    <source>
        <dbReference type="EMBL" id="NIF03054.1"/>
    </source>
</evidence>
<dbReference type="InterPro" id="IPR051159">
    <property type="entry name" value="Hexapeptide_acetyltransf"/>
</dbReference>
<proteinExistence type="predicted"/>
<comment type="caution">
    <text evidence="1">The sequence shown here is derived from an EMBL/GenBank/DDBJ whole genome shotgun (WGS) entry which is preliminary data.</text>
</comment>
<keyword evidence="2" id="KW-1185">Reference proteome</keyword>
<sequence length="198" mass="21866">MKNIKITGNEGENTISVQEVNAVGENQFNFWRNSSGNTINIGSNFYCNNLKVVFKGNNNNLIVGENVKLTGHILIVGSNRTVKIGNNTTAQGVYILSRDENVTIGESCMFSREIEIRSTDVHKIYDLTTNERVNPAREIVIGNNIWVAARVIISKGSVIPNGCVIGASSFVNKPFTEENVIIAGTPAKVVKRNIRWER</sequence>
<protein>
    <submittedName>
        <fullName evidence="1">Acyltransferase</fullName>
    </submittedName>
</protein>
<organism evidence="1 2">
    <name type="scientific">Candidatus Pantoea formicae</name>
    <dbReference type="NCBI Taxonomy" id="2608355"/>
    <lineage>
        <taxon>Bacteria</taxon>
        <taxon>Pseudomonadati</taxon>
        <taxon>Pseudomonadota</taxon>
        <taxon>Gammaproteobacteria</taxon>
        <taxon>Enterobacterales</taxon>
        <taxon>Erwiniaceae</taxon>
        <taxon>Pantoea</taxon>
    </lineage>
</organism>
<dbReference type="Gene3D" id="2.160.10.10">
    <property type="entry name" value="Hexapeptide repeat proteins"/>
    <property type="match status" value="1"/>
</dbReference>
<dbReference type="RefSeq" id="WP_167142912.1">
    <property type="nucleotide sequence ID" value="NZ_VWXD01000013.1"/>
</dbReference>
<dbReference type="EMBL" id="VWXD01000013">
    <property type="protein sequence ID" value="NIF03054.1"/>
    <property type="molecule type" value="Genomic_DNA"/>
</dbReference>
<dbReference type="PANTHER" id="PTHR23416:SF78">
    <property type="entry name" value="LIPOPOLYSACCHARIDE BIOSYNTHESIS O-ACETYL TRANSFERASE WBBJ-RELATED"/>
    <property type="match status" value="1"/>
</dbReference>
<keyword evidence="1" id="KW-0012">Acyltransferase</keyword>
<reference evidence="1 2" key="1">
    <citation type="journal article" date="2019" name="bioRxiv">
        <title>Bacteria contribute to plant secondary compound degradation in a generalist herbivore system.</title>
        <authorList>
            <person name="Francoeur C.B."/>
            <person name="Khadempour L."/>
            <person name="Moreira-Soto R.D."/>
            <person name="Gotting K."/>
            <person name="Book A.J."/>
            <person name="Pinto-Tomas A.A."/>
            <person name="Keefover-Ring K."/>
            <person name="Currie C.R."/>
        </authorList>
    </citation>
    <scope>NUCLEOTIDE SEQUENCE [LARGE SCALE GENOMIC DNA]</scope>
    <source>
        <strain evidence="1 2">Acro-805</strain>
    </source>
</reference>
<dbReference type="PANTHER" id="PTHR23416">
    <property type="entry name" value="SIALIC ACID SYNTHASE-RELATED"/>
    <property type="match status" value="1"/>
</dbReference>
<dbReference type="SUPFAM" id="SSF51161">
    <property type="entry name" value="Trimeric LpxA-like enzymes"/>
    <property type="match status" value="1"/>
</dbReference>
<dbReference type="InterPro" id="IPR011004">
    <property type="entry name" value="Trimer_LpxA-like_sf"/>
</dbReference>
<keyword evidence="1" id="KW-0808">Transferase</keyword>
<name>A0ABX0R299_9GAMM</name>
<evidence type="ECO:0000313" key="2">
    <source>
        <dbReference type="Proteomes" id="UP000780690"/>
    </source>
</evidence>